<dbReference type="CDD" id="cd10938">
    <property type="entry name" value="CE4_HpPgdA_like"/>
    <property type="match status" value="1"/>
</dbReference>
<dbReference type="Proteomes" id="UP000315914">
    <property type="component" value="Unassembled WGS sequence"/>
</dbReference>
<feature type="domain" description="NodB homology" evidence="5">
    <location>
        <begin position="36"/>
        <end position="258"/>
    </location>
</feature>
<dbReference type="InterPro" id="IPR011330">
    <property type="entry name" value="Glyco_hydro/deAcase_b/a-brl"/>
</dbReference>
<dbReference type="GO" id="GO:0016810">
    <property type="term" value="F:hydrolase activity, acting on carbon-nitrogen (but not peptide) bonds"/>
    <property type="evidence" value="ECO:0007669"/>
    <property type="project" value="InterPro"/>
</dbReference>
<dbReference type="EMBL" id="VITW01000019">
    <property type="protein sequence ID" value="TWB66030.1"/>
    <property type="molecule type" value="Genomic_DNA"/>
</dbReference>
<keyword evidence="7" id="KW-1185">Reference proteome</keyword>
<dbReference type="PANTHER" id="PTHR47561">
    <property type="entry name" value="POLYSACCHARIDE DEACETYLASE FAMILY PROTEIN (AFU_ORTHOLOGUE AFUA_6G05030)"/>
    <property type="match status" value="1"/>
</dbReference>
<dbReference type="Pfam" id="PF01522">
    <property type="entry name" value="Polysacc_deac_1"/>
    <property type="match status" value="1"/>
</dbReference>
<dbReference type="SUPFAM" id="SSF88713">
    <property type="entry name" value="Glycoside hydrolase/deacetylase"/>
    <property type="match status" value="1"/>
</dbReference>
<accession>A0A560JC88</accession>
<evidence type="ECO:0000256" key="4">
    <source>
        <dbReference type="ARBA" id="ARBA00032976"/>
    </source>
</evidence>
<dbReference type="PANTHER" id="PTHR47561:SF1">
    <property type="entry name" value="POLYSACCHARIDE DEACETYLASE FAMILY PROTEIN (AFU_ORTHOLOGUE AFUA_6G05030)"/>
    <property type="match status" value="1"/>
</dbReference>
<sequence>MPNVAWPNGAKIAVNLTFDFDAETLWLGRAPTNVDRPGTLSQGTYGAKIGVPKILELLADEELSATFFVPGWVVDNRTPIVEKIVKANHEIGHHGYLHKSIDPNNLEMELEELEKGIESIKRIIGVAPVGYRAPSGETSANLIRLLTERGFIYDSTMLDDIEPYRHVLEDGTPGVLELPWHWSLDDAQYLLTSVKSPRPMATNDHVLSIWKAEFDEAYLSGGYFNLIMHPQLTGRPSRIRMLREFISYIKKYDNVWFARSREVANAWLKIANTRSEGPIVSPFLRQNENGTISQR</sequence>
<dbReference type="RefSeq" id="WP_080138330.1">
    <property type="nucleotide sequence ID" value="NZ_LWIG01000030.1"/>
</dbReference>
<organism evidence="6 7">
    <name type="scientific">Bradyrhizobium sacchari</name>
    <dbReference type="NCBI Taxonomy" id="1399419"/>
    <lineage>
        <taxon>Bacteria</taxon>
        <taxon>Pseudomonadati</taxon>
        <taxon>Pseudomonadota</taxon>
        <taxon>Alphaproteobacteria</taxon>
        <taxon>Hyphomicrobiales</taxon>
        <taxon>Nitrobacteraceae</taxon>
        <taxon>Bradyrhizobium</taxon>
    </lineage>
</organism>
<dbReference type="AlphaFoldDB" id="A0A560JC88"/>
<name>A0A560JC88_9BRAD</name>
<comment type="function">
    <text evidence="1">Is involved in generating a small heat-stable compound (Nod), an acylated oligomer of N-acetylglucosamine, that stimulates mitosis in various plant protoplasts.</text>
</comment>
<dbReference type="Gene3D" id="3.20.20.370">
    <property type="entry name" value="Glycoside hydrolase/deacetylase"/>
    <property type="match status" value="1"/>
</dbReference>
<evidence type="ECO:0000256" key="1">
    <source>
        <dbReference type="ARBA" id="ARBA00003236"/>
    </source>
</evidence>
<comment type="similarity">
    <text evidence="2">Belongs to the polysaccharide deacetylase family.</text>
</comment>
<dbReference type="InterPro" id="IPR002509">
    <property type="entry name" value="NODB_dom"/>
</dbReference>
<evidence type="ECO:0000313" key="6">
    <source>
        <dbReference type="EMBL" id="TWB66030.1"/>
    </source>
</evidence>
<dbReference type="OrthoDB" id="9784220at2"/>
<evidence type="ECO:0000313" key="7">
    <source>
        <dbReference type="Proteomes" id="UP000315914"/>
    </source>
</evidence>
<protein>
    <recommendedName>
        <fullName evidence="3">Chitooligosaccharide deacetylase</fullName>
    </recommendedName>
    <alternativeName>
        <fullName evidence="4">Nodulation protein B</fullName>
    </alternativeName>
</protein>
<comment type="caution">
    <text evidence="6">The sequence shown here is derived from an EMBL/GenBank/DDBJ whole genome shotgun (WGS) entry which is preliminary data.</text>
</comment>
<proteinExistence type="inferred from homology"/>
<gene>
    <name evidence="6" type="ORF">FBZ95_11927</name>
</gene>
<dbReference type="InterPro" id="IPR037950">
    <property type="entry name" value="PgdA-like"/>
</dbReference>
<dbReference type="GO" id="GO:0005975">
    <property type="term" value="P:carbohydrate metabolic process"/>
    <property type="evidence" value="ECO:0007669"/>
    <property type="project" value="InterPro"/>
</dbReference>
<evidence type="ECO:0000256" key="3">
    <source>
        <dbReference type="ARBA" id="ARBA00020071"/>
    </source>
</evidence>
<dbReference type="PROSITE" id="PS51677">
    <property type="entry name" value="NODB"/>
    <property type="match status" value="1"/>
</dbReference>
<evidence type="ECO:0000259" key="5">
    <source>
        <dbReference type="PROSITE" id="PS51677"/>
    </source>
</evidence>
<evidence type="ECO:0000256" key="2">
    <source>
        <dbReference type="ARBA" id="ARBA00010973"/>
    </source>
</evidence>
<reference evidence="6 7" key="1">
    <citation type="submission" date="2019-06" db="EMBL/GenBank/DDBJ databases">
        <title>Genomic Encyclopedia of Type Strains, Phase IV (KMG-V): Genome sequencing to study the core and pangenomes of soil and plant-associated prokaryotes.</title>
        <authorList>
            <person name="Whitman W."/>
        </authorList>
    </citation>
    <scope>NUCLEOTIDE SEQUENCE [LARGE SCALE GENOMIC DNA]</scope>
    <source>
        <strain evidence="6 7">BR 10556</strain>
    </source>
</reference>